<comment type="caution">
    <text evidence="2">The sequence shown here is derived from an EMBL/GenBank/DDBJ whole genome shotgun (WGS) entry which is preliminary data.</text>
</comment>
<protein>
    <submittedName>
        <fullName evidence="2">Uncharacterized protein</fullName>
    </submittedName>
</protein>
<organism evidence="2 3">
    <name type="scientific">Trichogramma kaykai</name>
    <dbReference type="NCBI Taxonomy" id="54128"/>
    <lineage>
        <taxon>Eukaryota</taxon>
        <taxon>Metazoa</taxon>
        <taxon>Ecdysozoa</taxon>
        <taxon>Arthropoda</taxon>
        <taxon>Hexapoda</taxon>
        <taxon>Insecta</taxon>
        <taxon>Pterygota</taxon>
        <taxon>Neoptera</taxon>
        <taxon>Endopterygota</taxon>
        <taxon>Hymenoptera</taxon>
        <taxon>Apocrita</taxon>
        <taxon>Proctotrupomorpha</taxon>
        <taxon>Chalcidoidea</taxon>
        <taxon>Trichogrammatidae</taxon>
        <taxon>Trichogramma</taxon>
    </lineage>
</organism>
<sequence length="72" mass="8911">MFVQREDDIIKETIEGMEKLLLCHFLWIKRPMQLLFSWPLQNESKQSRGRFLLILYFFVSSVYMYTQMAVWW</sequence>
<gene>
    <name evidence="2" type="ORF">TKK_011756</name>
</gene>
<evidence type="ECO:0000313" key="3">
    <source>
        <dbReference type="Proteomes" id="UP001627154"/>
    </source>
</evidence>
<evidence type="ECO:0000313" key="2">
    <source>
        <dbReference type="EMBL" id="KAL3393896.1"/>
    </source>
</evidence>
<accession>A0ABD2WMR3</accession>
<keyword evidence="1" id="KW-0812">Transmembrane</keyword>
<proteinExistence type="predicted"/>
<dbReference type="EMBL" id="JBJJXI010000095">
    <property type="protein sequence ID" value="KAL3393896.1"/>
    <property type="molecule type" value="Genomic_DNA"/>
</dbReference>
<name>A0ABD2WMR3_9HYME</name>
<evidence type="ECO:0000256" key="1">
    <source>
        <dbReference type="SAM" id="Phobius"/>
    </source>
</evidence>
<feature type="transmembrane region" description="Helical" evidence="1">
    <location>
        <begin position="51"/>
        <end position="71"/>
    </location>
</feature>
<reference evidence="2 3" key="1">
    <citation type="journal article" date="2024" name="bioRxiv">
        <title>A reference genome for Trichogramma kaykai: A tiny desert-dwelling parasitoid wasp with competing sex-ratio distorters.</title>
        <authorList>
            <person name="Culotta J."/>
            <person name="Lindsey A.R."/>
        </authorList>
    </citation>
    <scope>NUCLEOTIDE SEQUENCE [LARGE SCALE GENOMIC DNA]</scope>
    <source>
        <strain evidence="2 3">KSX58</strain>
    </source>
</reference>
<keyword evidence="1" id="KW-1133">Transmembrane helix</keyword>
<keyword evidence="3" id="KW-1185">Reference proteome</keyword>
<dbReference type="AlphaFoldDB" id="A0ABD2WMR3"/>
<dbReference type="Proteomes" id="UP001627154">
    <property type="component" value="Unassembled WGS sequence"/>
</dbReference>
<keyword evidence="1" id="KW-0472">Membrane</keyword>